<reference evidence="2" key="1">
    <citation type="submission" date="2018-05" db="EMBL/GenBank/DDBJ databases">
        <authorList>
            <person name="Lanie J.A."/>
            <person name="Ng W.-L."/>
            <person name="Kazmierczak K.M."/>
            <person name="Andrzejewski T.M."/>
            <person name="Davidsen T.M."/>
            <person name="Wayne K.J."/>
            <person name="Tettelin H."/>
            <person name="Glass J.I."/>
            <person name="Rusch D."/>
            <person name="Podicherti R."/>
            <person name="Tsui H.-C.T."/>
            <person name="Winkler M.E."/>
        </authorList>
    </citation>
    <scope>NUCLEOTIDE SEQUENCE</scope>
</reference>
<dbReference type="InterPro" id="IPR002792">
    <property type="entry name" value="TRAM_dom"/>
</dbReference>
<dbReference type="Gene3D" id="2.40.50.140">
    <property type="entry name" value="Nucleic acid-binding proteins"/>
    <property type="match status" value="1"/>
</dbReference>
<dbReference type="AlphaFoldDB" id="A0A381WVQ0"/>
<dbReference type="InterPro" id="IPR012340">
    <property type="entry name" value="NA-bd_OB-fold"/>
</dbReference>
<evidence type="ECO:0000313" key="2">
    <source>
        <dbReference type="EMBL" id="SVA56605.1"/>
    </source>
</evidence>
<accession>A0A381WVQ0</accession>
<dbReference type="PROSITE" id="PS50926">
    <property type="entry name" value="TRAM"/>
    <property type="match status" value="1"/>
</dbReference>
<dbReference type="Pfam" id="PF01938">
    <property type="entry name" value="TRAM"/>
    <property type="match status" value="1"/>
</dbReference>
<dbReference type="EMBL" id="UINC01013045">
    <property type="protein sequence ID" value="SVA56605.1"/>
    <property type="molecule type" value="Genomic_DNA"/>
</dbReference>
<dbReference type="SUPFAM" id="SSF50249">
    <property type="entry name" value="Nucleic acid-binding proteins"/>
    <property type="match status" value="1"/>
</dbReference>
<gene>
    <name evidence="2" type="ORF">METZ01_LOCUS109459</name>
</gene>
<sequence>MAKRNTVLSDAATTTAKEEITRPEVGQRITVRIDDVAFGGEGVGRVDGFVVFVPLVIEGE</sequence>
<protein>
    <recommendedName>
        <fullName evidence="1">TRAM domain-containing protein</fullName>
    </recommendedName>
</protein>
<proteinExistence type="predicted"/>
<name>A0A381WVQ0_9ZZZZ</name>
<feature type="non-terminal residue" evidence="2">
    <location>
        <position position="60"/>
    </location>
</feature>
<evidence type="ECO:0000259" key="1">
    <source>
        <dbReference type="PROSITE" id="PS50926"/>
    </source>
</evidence>
<feature type="domain" description="TRAM" evidence="1">
    <location>
        <begin position="22"/>
        <end position="60"/>
    </location>
</feature>
<organism evidence="2">
    <name type="scientific">marine metagenome</name>
    <dbReference type="NCBI Taxonomy" id="408172"/>
    <lineage>
        <taxon>unclassified sequences</taxon>
        <taxon>metagenomes</taxon>
        <taxon>ecological metagenomes</taxon>
    </lineage>
</organism>